<dbReference type="EMBL" id="FQVC01000011">
    <property type="protein sequence ID" value="SHF66174.1"/>
    <property type="molecule type" value="Genomic_DNA"/>
</dbReference>
<accession>A0A1M5DH31</accession>
<feature type="domain" description="SH3b" evidence="3">
    <location>
        <begin position="17"/>
        <end position="84"/>
    </location>
</feature>
<evidence type="ECO:0000256" key="1">
    <source>
        <dbReference type="SAM" id="MobiDB-lite"/>
    </source>
</evidence>
<dbReference type="AlphaFoldDB" id="A0A1M5DH31"/>
<dbReference type="Gene3D" id="2.30.30.40">
    <property type="entry name" value="SH3 Domains"/>
    <property type="match status" value="1"/>
</dbReference>
<feature type="compositionally biased region" description="Pro residues" evidence="1">
    <location>
        <begin position="126"/>
        <end position="151"/>
    </location>
</feature>
<dbReference type="PANTHER" id="PTHR34408">
    <property type="entry name" value="FAMILY PROTEIN, PUTATIVE-RELATED"/>
    <property type="match status" value="1"/>
</dbReference>
<sequence>MRLFRLVVAAGLTILAGATAAFAAPATATSNVNLRSGPGTNYAVVGTLRTGQNVEVIECQDSWCFIEDGNRSGWASSAYLQRFNSGGPSRPQPGQPVPSDPSLNFGITIGPDGKPSINFGINQPQVQPPRPGPGPGPRPPRPPRPQPVPPPVAEACFYAEPNYRGASFCLEEGESMARLPRNWNDRIRSVEVLGGATVDICGDANFYGVCQTLESSRSRLANQLDRRISSLEVY</sequence>
<dbReference type="InterPro" id="IPR011024">
    <property type="entry name" value="G_crystallin-like"/>
</dbReference>
<protein>
    <submittedName>
        <fullName evidence="4">Uncharacterized conserved protein YraI</fullName>
    </submittedName>
</protein>
<reference evidence="4 5" key="1">
    <citation type="submission" date="2016-11" db="EMBL/GenBank/DDBJ databases">
        <authorList>
            <person name="Jaros S."/>
            <person name="Januszkiewicz K."/>
            <person name="Wedrychowicz H."/>
        </authorList>
    </citation>
    <scope>NUCLEOTIDE SEQUENCE [LARGE SCALE GENOMIC DNA]</scope>
    <source>
        <strain evidence="4 5">DSM 17137</strain>
    </source>
</reference>
<keyword evidence="2" id="KW-0732">Signal</keyword>
<dbReference type="InterPro" id="IPR036028">
    <property type="entry name" value="SH3-like_dom_sf"/>
</dbReference>
<dbReference type="InterPro" id="IPR003646">
    <property type="entry name" value="SH3-like_bac-type"/>
</dbReference>
<dbReference type="PANTHER" id="PTHR34408:SF1">
    <property type="entry name" value="GLYCOSYL HYDROLASE FAMILY 19 DOMAIN-CONTAINING PROTEIN HI_1415"/>
    <property type="match status" value="1"/>
</dbReference>
<dbReference type="PROSITE" id="PS51781">
    <property type="entry name" value="SH3B"/>
    <property type="match status" value="1"/>
</dbReference>
<feature type="region of interest" description="Disordered" evidence="1">
    <location>
        <begin position="82"/>
        <end position="151"/>
    </location>
</feature>
<dbReference type="Gene3D" id="2.60.20.10">
    <property type="entry name" value="Crystallins"/>
    <property type="match status" value="1"/>
</dbReference>
<dbReference type="Proteomes" id="UP000184533">
    <property type="component" value="Unassembled WGS sequence"/>
</dbReference>
<gene>
    <name evidence="4" type="ORF">SAMN02745223_03230</name>
</gene>
<dbReference type="InterPro" id="IPR052354">
    <property type="entry name" value="Cell_Wall_Dynamics_Protein"/>
</dbReference>
<organism evidence="4 5">
    <name type="scientific">Devosia limi DSM 17137</name>
    <dbReference type="NCBI Taxonomy" id="1121477"/>
    <lineage>
        <taxon>Bacteria</taxon>
        <taxon>Pseudomonadati</taxon>
        <taxon>Pseudomonadota</taxon>
        <taxon>Alphaproteobacteria</taxon>
        <taxon>Hyphomicrobiales</taxon>
        <taxon>Devosiaceae</taxon>
        <taxon>Devosia</taxon>
    </lineage>
</organism>
<dbReference type="SUPFAM" id="SSF49695">
    <property type="entry name" value="gamma-Crystallin-like"/>
    <property type="match status" value="1"/>
</dbReference>
<feature type="chain" id="PRO_5009909573" evidence="2">
    <location>
        <begin position="24"/>
        <end position="234"/>
    </location>
</feature>
<dbReference type="Pfam" id="PF03995">
    <property type="entry name" value="Inhibitor_I36"/>
    <property type="match status" value="1"/>
</dbReference>
<evidence type="ECO:0000313" key="5">
    <source>
        <dbReference type="Proteomes" id="UP000184533"/>
    </source>
</evidence>
<dbReference type="RefSeq" id="WP_052950332.1">
    <property type="nucleotide sequence ID" value="NZ_FQVC01000011.1"/>
</dbReference>
<proteinExistence type="predicted"/>
<feature type="compositionally biased region" description="Pro residues" evidence="1">
    <location>
        <begin position="90"/>
        <end position="99"/>
    </location>
</feature>
<evidence type="ECO:0000259" key="3">
    <source>
        <dbReference type="PROSITE" id="PS51781"/>
    </source>
</evidence>
<dbReference type="OrthoDB" id="8457065at2"/>
<dbReference type="SMART" id="SM00287">
    <property type="entry name" value="SH3b"/>
    <property type="match status" value="1"/>
</dbReference>
<dbReference type="Pfam" id="PF08239">
    <property type="entry name" value="SH3_3"/>
    <property type="match status" value="1"/>
</dbReference>
<evidence type="ECO:0000256" key="2">
    <source>
        <dbReference type="SAM" id="SignalP"/>
    </source>
</evidence>
<dbReference type="SUPFAM" id="SSF50044">
    <property type="entry name" value="SH3-domain"/>
    <property type="match status" value="1"/>
</dbReference>
<feature type="signal peptide" evidence="2">
    <location>
        <begin position="1"/>
        <end position="23"/>
    </location>
</feature>
<evidence type="ECO:0000313" key="4">
    <source>
        <dbReference type="EMBL" id="SHF66174.1"/>
    </source>
</evidence>
<name>A0A1M5DH31_9HYPH</name>